<dbReference type="OrthoDB" id="10019231at2759"/>
<dbReference type="AlphaFoldDB" id="A0A9P5NKI9"/>
<feature type="non-terminal residue" evidence="1">
    <location>
        <position position="1"/>
    </location>
</feature>
<keyword evidence="2" id="KW-1185">Reference proteome</keyword>
<evidence type="ECO:0000313" key="1">
    <source>
        <dbReference type="EMBL" id="KAF8900265.1"/>
    </source>
</evidence>
<reference evidence="1" key="1">
    <citation type="submission" date="2020-11" db="EMBL/GenBank/DDBJ databases">
        <authorList>
            <consortium name="DOE Joint Genome Institute"/>
            <person name="Ahrendt S."/>
            <person name="Riley R."/>
            <person name="Andreopoulos W."/>
            <person name="LaButti K."/>
            <person name="Pangilinan J."/>
            <person name="Ruiz-duenas F.J."/>
            <person name="Barrasa J.M."/>
            <person name="Sanchez-Garcia M."/>
            <person name="Camarero S."/>
            <person name="Miyauchi S."/>
            <person name="Serrano A."/>
            <person name="Linde D."/>
            <person name="Babiker R."/>
            <person name="Drula E."/>
            <person name="Ayuso-Fernandez I."/>
            <person name="Pacheco R."/>
            <person name="Padilla G."/>
            <person name="Ferreira P."/>
            <person name="Barriuso J."/>
            <person name="Kellner H."/>
            <person name="Castanera R."/>
            <person name="Alfaro M."/>
            <person name="Ramirez L."/>
            <person name="Pisabarro A.G."/>
            <person name="Kuo A."/>
            <person name="Tritt A."/>
            <person name="Lipzen A."/>
            <person name="He G."/>
            <person name="Yan M."/>
            <person name="Ng V."/>
            <person name="Cullen D."/>
            <person name="Martin F."/>
            <person name="Rosso M.-N."/>
            <person name="Henrissat B."/>
            <person name="Hibbett D."/>
            <person name="Martinez A.T."/>
            <person name="Grigoriev I.V."/>
        </authorList>
    </citation>
    <scope>NUCLEOTIDE SEQUENCE</scope>
    <source>
        <strain evidence="1">AH 44721</strain>
    </source>
</reference>
<organism evidence="1 2">
    <name type="scientific">Gymnopilus junonius</name>
    <name type="common">Spectacular rustgill mushroom</name>
    <name type="synonym">Gymnopilus spectabilis subsp. junonius</name>
    <dbReference type="NCBI Taxonomy" id="109634"/>
    <lineage>
        <taxon>Eukaryota</taxon>
        <taxon>Fungi</taxon>
        <taxon>Dikarya</taxon>
        <taxon>Basidiomycota</taxon>
        <taxon>Agaricomycotina</taxon>
        <taxon>Agaricomycetes</taxon>
        <taxon>Agaricomycetidae</taxon>
        <taxon>Agaricales</taxon>
        <taxon>Agaricineae</taxon>
        <taxon>Hymenogastraceae</taxon>
        <taxon>Gymnopilus</taxon>
    </lineage>
</organism>
<evidence type="ECO:0000313" key="2">
    <source>
        <dbReference type="Proteomes" id="UP000724874"/>
    </source>
</evidence>
<comment type="caution">
    <text evidence="1">The sequence shown here is derived from an EMBL/GenBank/DDBJ whole genome shotgun (WGS) entry which is preliminary data.</text>
</comment>
<dbReference type="Proteomes" id="UP000724874">
    <property type="component" value="Unassembled WGS sequence"/>
</dbReference>
<sequence length="117" mass="12620">ENSAGIGSYVATPTVGCPKDKVVLLYYVALNYNITSSTMLLLADAFAKNGFKTVIPDFLNGDTVPPSGLTYAPDFDLGKWFKNHSQEQTRPPLDKVINPLTRLSSAASYATPSFACI</sequence>
<proteinExistence type="predicted"/>
<gene>
    <name evidence="1" type="ORF">CPB84DRAFT_1680642</name>
</gene>
<evidence type="ECO:0008006" key="3">
    <source>
        <dbReference type="Google" id="ProtNLM"/>
    </source>
</evidence>
<accession>A0A9P5NKI9</accession>
<dbReference type="EMBL" id="JADNYJ010000048">
    <property type="protein sequence ID" value="KAF8900265.1"/>
    <property type="molecule type" value="Genomic_DNA"/>
</dbReference>
<name>A0A9P5NKI9_GYMJU</name>
<protein>
    <recommendedName>
        <fullName evidence="3">Dienelactone hydrolase domain-containing protein</fullName>
    </recommendedName>
</protein>